<dbReference type="PIRSF" id="PIRSF005047">
    <property type="entry name" value="UCP005047_YshC"/>
    <property type="match status" value="1"/>
</dbReference>
<dbReference type="PANTHER" id="PTHR36928:SF1">
    <property type="entry name" value="PHOSPHATASE YCDX-RELATED"/>
    <property type="match status" value="1"/>
</dbReference>
<sequence length="567" mass="61648">MADSPVTNRDVAEALRNTADLMALQGANAFRVNALKRAADQVQDLEIGVADAAHNGSLRDIKGIGKSIEAEIEAMVDTGRMPALDSLAEQIPMGLLEVVRVTGVGPRKARLLWEELDIKSLSNLESAIQSGRLRELKGFTARTEVSLATAIRQIRERPPPEDPIGFVLPVVESVVEGLIAESGPAVARVSLVGDLREWRATVRDPMILVETRHPDAVGKVLSGLSQVATVGNIENGTCPVVLHAGFELSVVMTDADRWDRLMTILSSSEDSAEFISELADRMEPEPVSEQGLARFLGIPGFVPEQRHRITKDLHRSLTPGADLVVLTDLTGELHGHSTYSDGHQSIEQMARIAQSRGYSYWAVTDHGKGHGFGDSLDAAGLENQAFEINGLNALFEEEGLDFRLLKGIEAEIHADGSLGLDDDTLARLDVVVASIHGSLRQDRDTITERCLQAVANPHVDILGHPTSRLLGRRDPSALGMEAVCRACREHGTALEINCNPARLDLGDELARMAARHGCLLVLNCDAHDVNHFDFIRYGLGIARRAELKPSQVLNTRPVEEVLEWFSG</sequence>
<dbReference type="AlphaFoldDB" id="A0A6B1DQQ1"/>
<dbReference type="InterPro" id="IPR016195">
    <property type="entry name" value="Pol/histidinol_Pase-like"/>
</dbReference>
<dbReference type="InterPro" id="IPR004013">
    <property type="entry name" value="PHP_dom"/>
</dbReference>
<dbReference type="InterPro" id="IPR050243">
    <property type="entry name" value="PHP_phosphatase"/>
</dbReference>
<dbReference type="SUPFAM" id="SSF47802">
    <property type="entry name" value="DNA polymerase beta, N-terminal domain-like"/>
    <property type="match status" value="1"/>
</dbReference>
<reference evidence="2" key="1">
    <citation type="submission" date="2019-09" db="EMBL/GenBank/DDBJ databases">
        <title>Characterisation of the sponge microbiome using genome-centric metagenomics.</title>
        <authorList>
            <person name="Engelberts J.P."/>
            <person name="Robbins S.J."/>
            <person name="De Goeij J.M."/>
            <person name="Aranda M."/>
            <person name="Bell S.C."/>
            <person name="Webster N.S."/>
        </authorList>
    </citation>
    <scope>NUCLEOTIDE SEQUENCE</scope>
    <source>
        <strain evidence="2">SB0662_bin_9</strain>
    </source>
</reference>
<dbReference type="GO" id="GO:0005829">
    <property type="term" value="C:cytosol"/>
    <property type="evidence" value="ECO:0007669"/>
    <property type="project" value="TreeGrafter"/>
</dbReference>
<dbReference type="GO" id="GO:0042578">
    <property type="term" value="F:phosphoric ester hydrolase activity"/>
    <property type="evidence" value="ECO:0007669"/>
    <property type="project" value="TreeGrafter"/>
</dbReference>
<dbReference type="InterPro" id="IPR010996">
    <property type="entry name" value="HHH_MUS81"/>
</dbReference>
<dbReference type="Gene3D" id="3.20.20.140">
    <property type="entry name" value="Metal-dependent hydrolases"/>
    <property type="match status" value="1"/>
</dbReference>
<evidence type="ECO:0000313" key="2">
    <source>
        <dbReference type="EMBL" id="MYD89062.1"/>
    </source>
</evidence>
<dbReference type="Gene3D" id="1.10.150.20">
    <property type="entry name" value="5' to 3' exonuclease, C-terminal subdomain"/>
    <property type="match status" value="1"/>
</dbReference>
<dbReference type="SMART" id="SM00481">
    <property type="entry name" value="POLIIIAc"/>
    <property type="match status" value="1"/>
</dbReference>
<protein>
    <recommendedName>
        <fullName evidence="1">Polymerase/histidinol phosphatase N-terminal domain-containing protein</fullName>
    </recommendedName>
</protein>
<dbReference type="InterPro" id="IPR027421">
    <property type="entry name" value="DNA_pol_lamdba_lyase_dom_sf"/>
</dbReference>
<dbReference type="InterPro" id="IPR047967">
    <property type="entry name" value="PolX_PHP"/>
</dbReference>
<dbReference type="PANTHER" id="PTHR36928">
    <property type="entry name" value="PHOSPHATASE YCDX-RELATED"/>
    <property type="match status" value="1"/>
</dbReference>
<dbReference type="EMBL" id="VXPY01000013">
    <property type="protein sequence ID" value="MYD89062.1"/>
    <property type="molecule type" value="Genomic_DNA"/>
</dbReference>
<dbReference type="Pfam" id="PF14716">
    <property type="entry name" value="HHH_8"/>
    <property type="match status" value="1"/>
</dbReference>
<dbReference type="Pfam" id="PF14520">
    <property type="entry name" value="HHH_5"/>
    <property type="match status" value="1"/>
</dbReference>
<gene>
    <name evidence="2" type="ORF">F4Y08_01815</name>
</gene>
<dbReference type="InterPro" id="IPR003141">
    <property type="entry name" value="Pol/His_phosphatase_N"/>
</dbReference>
<proteinExistence type="predicted"/>
<dbReference type="Gene3D" id="1.10.150.110">
    <property type="entry name" value="DNA polymerase beta, N-terminal domain-like"/>
    <property type="match status" value="1"/>
</dbReference>
<evidence type="ECO:0000259" key="1">
    <source>
        <dbReference type="SMART" id="SM00481"/>
    </source>
</evidence>
<dbReference type="CDD" id="cd07436">
    <property type="entry name" value="PHP_PolX"/>
    <property type="match status" value="1"/>
</dbReference>
<comment type="caution">
    <text evidence="2">The sequence shown here is derived from an EMBL/GenBank/DDBJ whole genome shotgun (WGS) entry which is preliminary data.</text>
</comment>
<dbReference type="Pfam" id="PF02811">
    <property type="entry name" value="PHP"/>
    <property type="match status" value="1"/>
</dbReference>
<dbReference type="GO" id="GO:0008270">
    <property type="term" value="F:zinc ion binding"/>
    <property type="evidence" value="ECO:0007669"/>
    <property type="project" value="TreeGrafter"/>
</dbReference>
<accession>A0A6B1DQQ1</accession>
<name>A0A6B1DQQ1_9CHLR</name>
<dbReference type="InterPro" id="IPR022311">
    <property type="entry name" value="PolX-like"/>
</dbReference>
<organism evidence="2">
    <name type="scientific">Caldilineaceae bacterium SB0662_bin_9</name>
    <dbReference type="NCBI Taxonomy" id="2605258"/>
    <lineage>
        <taxon>Bacteria</taxon>
        <taxon>Bacillati</taxon>
        <taxon>Chloroflexota</taxon>
        <taxon>Caldilineae</taxon>
        <taxon>Caldilineales</taxon>
        <taxon>Caldilineaceae</taxon>
    </lineage>
</organism>
<feature type="domain" description="Polymerase/histidinol phosphatase N-terminal" evidence="1">
    <location>
        <begin position="331"/>
        <end position="414"/>
    </location>
</feature>
<dbReference type="SUPFAM" id="SSF89550">
    <property type="entry name" value="PHP domain-like"/>
    <property type="match status" value="1"/>
</dbReference>